<reference evidence="3" key="1">
    <citation type="submission" date="2023-07" db="EMBL/GenBank/DDBJ databases">
        <title>30 novel species of actinomycetes from the DSMZ collection.</title>
        <authorList>
            <person name="Nouioui I."/>
        </authorList>
    </citation>
    <scope>NUCLEOTIDE SEQUENCE [LARGE SCALE GENOMIC DNA]</scope>
    <source>
        <strain evidence="3">DSM 45834</strain>
    </source>
</reference>
<dbReference type="EMBL" id="JAVREJ010000001">
    <property type="protein sequence ID" value="MDT0348404.1"/>
    <property type="molecule type" value="Genomic_DNA"/>
</dbReference>
<feature type="transmembrane region" description="Helical" evidence="1">
    <location>
        <begin position="358"/>
        <end position="378"/>
    </location>
</feature>
<feature type="transmembrane region" description="Helical" evidence="1">
    <location>
        <begin position="419"/>
        <end position="437"/>
    </location>
</feature>
<evidence type="ECO:0000313" key="2">
    <source>
        <dbReference type="EMBL" id="MDT0348404.1"/>
    </source>
</evidence>
<dbReference type="Pfam" id="PF20176">
    <property type="entry name" value="DUF6541"/>
    <property type="match status" value="1"/>
</dbReference>
<evidence type="ECO:0000256" key="1">
    <source>
        <dbReference type="SAM" id="Phobius"/>
    </source>
</evidence>
<sequence length="705" mass="72389">MDDALVFVAAAVVAYVPGLVLLAAASVPPGLLMVALAPAASVAVAGVTAVLVAPVGLPFGPVALLAVTAAVGAAAVAVRLARPRELRVRARRVLRLRLQVPLVVGSVMVAVGVAFASWAWVAGIGPLATRPQEHDMIMHVLQTAYVTRTGRGAPWQLAPVDLLTGTPTWFYPSGVHLLAAATAGLTGGAVVPALNAQTVVLLAAAGCTGAAALGAVAARQLGLGRGSAMLVAGVASLVMAGLYRPALVLMHDGGILANAVSLSLVPAAVAGVLALGCPASGGPQHGGFAAVRVQQSHHAAIPRALPIRAGAGVGASIAGAVWCHPSAAVSIAVTTVAWWAGMAVAPRGRAELRRAVRGLAVAAGVTAVLLVPAVGPGLGQSARTANWPPDTGPVPFYRALGETLGFPYSGWIDPEQTRSQTWVLLLVLVGIGAVVALRRGIGPVAAFAVWSAVVIGAWLSPGTGVDALVTRFFYHAMLRTWSHVYLLAPVLAGLGVVLVADRVAVLARRRLPLRASWAALALVSVAFVGYAAAPAVGYARIAEVSVATRYRTPEFVRIGPDDDAAIAWLAAHIRPGERVFNSPNDGSTYLYVERGIPIVNIYTLGLTGVPYTYRLLQTFDTYPTDPAVRRQLADLDVRWVYVDTDTPAIGSAGSPEDWAGPDGFRLAPGLRDLDGLPGLREAFRSGSVTVYALDLAAVGPQPDGG</sequence>
<feature type="transmembrane region" description="Helical" evidence="1">
    <location>
        <begin position="169"/>
        <end position="191"/>
    </location>
</feature>
<keyword evidence="1" id="KW-0472">Membrane</keyword>
<feature type="transmembrane region" description="Helical" evidence="1">
    <location>
        <begin position="517"/>
        <end position="539"/>
    </location>
</feature>
<evidence type="ECO:0000313" key="3">
    <source>
        <dbReference type="Proteomes" id="UP001183202"/>
    </source>
</evidence>
<feature type="transmembrane region" description="Helical" evidence="1">
    <location>
        <begin position="102"/>
        <end position="121"/>
    </location>
</feature>
<keyword evidence="3" id="KW-1185">Reference proteome</keyword>
<protein>
    <submittedName>
        <fullName evidence="2">DUF6541 family protein</fullName>
    </submittedName>
</protein>
<dbReference type="RefSeq" id="WP_311554298.1">
    <property type="nucleotide sequence ID" value="NZ_JAVREJ010000001.1"/>
</dbReference>
<feature type="transmembrane region" description="Helical" evidence="1">
    <location>
        <begin position="198"/>
        <end position="217"/>
    </location>
</feature>
<feature type="transmembrane region" description="Helical" evidence="1">
    <location>
        <begin position="31"/>
        <end position="53"/>
    </location>
</feature>
<proteinExistence type="predicted"/>
<feature type="transmembrane region" description="Helical" evidence="1">
    <location>
        <begin position="6"/>
        <end position="24"/>
    </location>
</feature>
<comment type="caution">
    <text evidence="2">The sequence shown here is derived from an EMBL/GenBank/DDBJ whole genome shotgun (WGS) entry which is preliminary data.</text>
</comment>
<organism evidence="2 3">
    <name type="scientific">Pseudonocardia charpentierae</name>
    <dbReference type="NCBI Taxonomy" id="3075545"/>
    <lineage>
        <taxon>Bacteria</taxon>
        <taxon>Bacillati</taxon>
        <taxon>Actinomycetota</taxon>
        <taxon>Actinomycetes</taxon>
        <taxon>Pseudonocardiales</taxon>
        <taxon>Pseudonocardiaceae</taxon>
        <taxon>Pseudonocardia</taxon>
    </lineage>
</organism>
<gene>
    <name evidence="2" type="ORF">RM445_02565</name>
</gene>
<keyword evidence="1" id="KW-0812">Transmembrane</keyword>
<feature type="transmembrane region" description="Helical" evidence="1">
    <location>
        <begin position="223"/>
        <end position="243"/>
    </location>
</feature>
<feature type="transmembrane region" description="Helical" evidence="1">
    <location>
        <begin position="255"/>
        <end position="275"/>
    </location>
</feature>
<keyword evidence="1" id="KW-1133">Transmembrane helix</keyword>
<accession>A0ABU2N525</accession>
<dbReference type="Proteomes" id="UP001183202">
    <property type="component" value="Unassembled WGS sequence"/>
</dbReference>
<feature type="transmembrane region" description="Helical" evidence="1">
    <location>
        <begin position="484"/>
        <end position="505"/>
    </location>
</feature>
<feature type="transmembrane region" description="Helical" evidence="1">
    <location>
        <begin position="59"/>
        <end position="81"/>
    </location>
</feature>
<feature type="transmembrane region" description="Helical" evidence="1">
    <location>
        <begin position="327"/>
        <end position="346"/>
    </location>
</feature>
<dbReference type="InterPro" id="IPR046671">
    <property type="entry name" value="DUF6541"/>
</dbReference>
<feature type="transmembrane region" description="Helical" evidence="1">
    <location>
        <begin position="444"/>
        <end position="464"/>
    </location>
</feature>
<name>A0ABU2N525_9PSEU</name>